<dbReference type="SUPFAM" id="SSF57903">
    <property type="entry name" value="FYVE/PHD zinc finger"/>
    <property type="match status" value="1"/>
</dbReference>
<gene>
    <name evidence="1" type="ORF">AVEN_225390_1</name>
</gene>
<proteinExistence type="predicted"/>
<reference evidence="1 2" key="1">
    <citation type="journal article" date="2019" name="Sci. Rep.">
        <title>Orb-weaving spider Araneus ventricosus genome elucidates the spidroin gene catalogue.</title>
        <authorList>
            <person name="Kono N."/>
            <person name="Nakamura H."/>
            <person name="Ohtoshi R."/>
            <person name="Moran D.A.P."/>
            <person name="Shinohara A."/>
            <person name="Yoshida Y."/>
            <person name="Fujiwara M."/>
            <person name="Mori M."/>
            <person name="Tomita M."/>
            <person name="Arakawa K."/>
        </authorList>
    </citation>
    <scope>NUCLEOTIDE SEQUENCE [LARGE SCALE GENOMIC DNA]</scope>
</reference>
<accession>A0A4Y2HXM4</accession>
<protein>
    <submittedName>
        <fullName evidence="1">Uncharacterized protein</fullName>
    </submittedName>
</protein>
<name>A0A4Y2HXM4_ARAVE</name>
<comment type="caution">
    <text evidence="1">The sequence shown here is derived from an EMBL/GenBank/DDBJ whole genome shotgun (WGS) entry which is preliminary data.</text>
</comment>
<keyword evidence="2" id="KW-1185">Reference proteome</keyword>
<dbReference type="Proteomes" id="UP000499080">
    <property type="component" value="Unassembled WGS sequence"/>
</dbReference>
<dbReference type="OrthoDB" id="6115549at2759"/>
<dbReference type="AlphaFoldDB" id="A0A4Y2HXM4"/>
<evidence type="ECO:0000313" key="2">
    <source>
        <dbReference type="Proteomes" id="UP000499080"/>
    </source>
</evidence>
<evidence type="ECO:0000313" key="1">
    <source>
        <dbReference type="EMBL" id="GBM69985.1"/>
    </source>
</evidence>
<dbReference type="InterPro" id="IPR011011">
    <property type="entry name" value="Znf_FYVE_PHD"/>
</dbReference>
<sequence length="107" mass="12745">MRIFQKQLHLKIFQRRYCHFLTVPIKKGKEKISSKKRSKLITPRTSKANLKMEIKMKLKSEEKREVGKGTHCIICAETFEEDWIQCRICDGWSYENCADLEGNNLFY</sequence>
<organism evidence="1 2">
    <name type="scientific">Araneus ventricosus</name>
    <name type="common">Orbweaver spider</name>
    <name type="synonym">Epeira ventricosa</name>
    <dbReference type="NCBI Taxonomy" id="182803"/>
    <lineage>
        <taxon>Eukaryota</taxon>
        <taxon>Metazoa</taxon>
        <taxon>Ecdysozoa</taxon>
        <taxon>Arthropoda</taxon>
        <taxon>Chelicerata</taxon>
        <taxon>Arachnida</taxon>
        <taxon>Araneae</taxon>
        <taxon>Araneomorphae</taxon>
        <taxon>Entelegynae</taxon>
        <taxon>Araneoidea</taxon>
        <taxon>Araneidae</taxon>
        <taxon>Araneus</taxon>
    </lineage>
</organism>
<dbReference type="EMBL" id="BGPR01002223">
    <property type="protein sequence ID" value="GBM69985.1"/>
    <property type="molecule type" value="Genomic_DNA"/>
</dbReference>